<gene>
    <name evidence="3" type="primary">ypjB</name>
    <name evidence="3" type="ORF">LC087_06185</name>
</gene>
<keyword evidence="1" id="KW-1133">Transmembrane helix</keyword>
<dbReference type="Proteomes" id="UP001197974">
    <property type="component" value="Chromosome"/>
</dbReference>
<keyword evidence="2" id="KW-0732">Signal</keyword>
<evidence type="ECO:0000256" key="2">
    <source>
        <dbReference type="SAM" id="SignalP"/>
    </source>
</evidence>
<feature type="signal peptide" evidence="2">
    <location>
        <begin position="1"/>
        <end position="20"/>
    </location>
</feature>
<reference evidence="3 4" key="1">
    <citation type="submission" date="2023-06" db="EMBL/GenBank/DDBJ databases">
        <title>Five Gram-positive bacteria isolated from mangrove sediments in Shenzhen, Guangdong, China.</title>
        <authorList>
            <person name="Yu S."/>
            <person name="Zheng W."/>
            <person name="Huang Y."/>
        </authorList>
    </citation>
    <scope>NUCLEOTIDE SEQUENCE [LARGE SCALE GENOMIC DNA]</scope>
    <source>
        <strain evidence="3 4">SaN35-3</strain>
    </source>
</reference>
<feature type="transmembrane region" description="Helical" evidence="1">
    <location>
        <begin position="221"/>
        <end position="241"/>
    </location>
</feature>
<organism evidence="3 4">
    <name type="scientific">Bacillus carboniphilus</name>
    <dbReference type="NCBI Taxonomy" id="86663"/>
    <lineage>
        <taxon>Bacteria</taxon>
        <taxon>Bacillati</taxon>
        <taxon>Bacillota</taxon>
        <taxon>Bacilli</taxon>
        <taxon>Bacillales</taxon>
        <taxon>Bacillaceae</taxon>
        <taxon>Bacillus</taxon>
    </lineage>
</organism>
<keyword evidence="4" id="KW-1185">Reference proteome</keyword>
<proteinExistence type="predicted"/>
<dbReference type="NCBIfam" id="TIGR02878">
    <property type="entry name" value="spore_ypjB"/>
    <property type="match status" value="1"/>
</dbReference>
<dbReference type="InterPro" id="IPR014231">
    <property type="entry name" value="Spore_YpjB"/>
</dbReference>
<feature type="chain" id="PRO_5045976843" evidence="2">
    <location>
        <begin position="21"/>
        <end position="259"/>
    </location>
</feature>
<dbReference type="Pfam" id="PF09577">
    <property type="entry name" value="Spore_YpjB"/>
    <property type="match status" value="1"/>
</dbReference>
<evidence type="ECO:0000256" key="1">
    <source>
        <dbReference type="SAM" id="Phobius"/>
    </source>
</evidence>
<accession>A0ABY9JWF4</accession>
<name>A0ABY9JWF4_9BACI</name>
<evidence type="ECO:0000313" key="4">
    <source>
        <dbReference type="Proteomes" id="UP001197974"/>
    </source>
</evidence>
<keyword evidence="1" id="KW-0472">Membrane</keyword>
<dbReference type="RefSeq" id="WP_226538531.1">
    <property type="nucleotide sequence ID" value="NZ_CP129013.1"/>
</dbReference>
<protein>
    <submittedName>
        <fullName evidence="3">Sporulation protein YpjB</fullName>
    </submittedName>
</protein>
<sequence length="259" mass="30330">MKRALFLVFAIMLITFQGQAQSNSWDSLDDTVDSAWQLAKQERFKEATQLLLYFEKQLNDIPVTTERTVDDVYILTTTYQNALDAMRSNSISNDEKVRAITKLRLVSDAFFYDENPMWRAMEDELMLRMTHLMTSIENGDQELFNNHWSHFLDQYRLVYPSLMMDVQAIEVNRIDTQVSSVESSAFHKMSTQTKLNHLSVMEEDLKRMFKAVEEDEADPSLVWVIITTGGIIVLSLLYTGWRKYQGEKLEKKRKVKKER</sequence>
<keyword evidence="1" id="KW-0812">Transmembrane</keyword>
<evidence type="ECO:0000313" key="3">
    <source>
        <dbReference type="EMBL" id="WLR43721.1"/>
    </source>
</evidence>
<dbReference type="EMBL" id="CP129013">
    <property type="protein sequence ID" value="WLR43721.1"/>
    <property type="molecule type" value="Genomic_DNA"/>
</dbReference>